<comment type="similarity">
    <text evidence="6">Belongs to the ABC-4 integral membrane protein family.</text>
</comment>
<feature type="transmembrane region" description="Helical" evidence="7">
    <location>
        <begin position="839"/>
        <end position="863"/>
    </location>
</feature>
<comment type="caution">
    <text evidence="10">The sequence shown here is derived from an EMBL/GenBank/DDBJ whole genome shotgun (WGS) entry which is preliminary data.</text>
</comment>
<dbReference type="RefSeq" id="WP_263336752.1">
    <property type="nucleotide sequence ID" value="NZ_JAGSYH010000003.1"/>
</dbReference>
<accession>A0ABW1EEQ9</accession>
<reference evidence="11" key="1">
    <citation type="journal article" date="2019" name="Int. J. Syst. Evol. Microbiol.">
        <title>The Global Catalogue of Microorganisms (GCM) 10K type strain sequencing project: providing services to taxonomists for standard genome sequencing and annotation.</title>
        <authorList>
            <consortium name="The Broad Institute Genomics Platform"/>
            <consortium name="The Broad Institute Genome Sequencing Center for Infectious Disease"/>
            <person name="Wu L."/>
            <person name="Ma J."/>
        </authorList>
    </citation>
    <scope>NUCLEOTIDE SEQUENCE [LARGE SCALE GENOMIC DNA]</scope>
    <source>
        <strain evidence="11">JCM 4087</strain>
    </source>
</reference>
<dbReference type="PANTHER" id="PTHR30572:SF4">
    <property type="entry name" value="ABC TRANSPORTER PERMEASE YTRF"/>
    <property type="match status" value="1"/>
</dbReference>
<sequence>MPDWSKEIHAALERLNLSVAQEASVADELTQHLEDRYDELRREGVDEAEAIRLVRSELGDGRLVAELKGILAPASESISPGNDKRERPFAGLGNDLRYAIRMLRLNPGFAAVAILSLALGIGANTAIFELLDAVLLRTLPVQAPQRLANIEEIHDDRIGSTVARQKNFSFALWQQIQQQQKGFSRTAAWSTERFDLGQGGEARYVDGMWVSGGFFHTLGIQPSTGRLLTESDDYRGCGIRAVVISYPFWQRAFGGRTDAVGSKLSLDGHPFEVVGVTPASFYGLEIGHNFDVAVPLCSEPAIRPEGSWTADTTTWWLDVIARLDDGWTLQKANAQLSSIAPGIFAATLPAGYDAAARKNYLRFSLKAESAATGVSELRAHYADPLRALLAISALVLLLACTNLANLMLARAGARQREIALRLALGASQRRLLRQLLTENILLAMVGATVGLTLAQILGRVLIAFIGNAEDPIFLPLYPDLRVLLFTIGIALLTCLFFGVAPALRAVRVDPGTVMKMNGRGIMAGRQHFLLRRGLIVSQVALSLVLLVAALLFIQTFRNLLTVNAGFRQDGVLVADFDFSPLHIRPSNRAEYKRKLLADVKSTPGVLSAAETTIVPLNGDGWNEFIDIPDRGLSRQLVYFSAVSSGYFQTLQIHMLAGRDLNDGDTATSPHVAIVNEQFAHAYFEDKNPIGKTFEIRQDRGKPNRIYRIVGIVGNTRYRDIHDVPTPLIFVSPYQTDDAGTDSTFVVRSEEDPASLIPSLKNTAARNSPQIVLTFSVLRTSVLQGLTRERLMATLSGVYGTLAAILAMVGVYGIMSYMVIRRSNEMGLRIALGAQRMSVLGIILREATGLVAGGLIAGTAIAIASARSARALLYGINPVDPMTLVVATTALLIIAMAASLLPAIRAASVNPIQVLREE</sequence>
<dbReference type="InterPro" id="IPR047928">
    <property type="entry name" value="Perm_prefix_1"/>
</dbReference>
<feature type="transmembrane region" description="Helical" evidence="7">
    <location>
        <begin position="482"/>
        <end position="506"/>
    </location>
</feature>
<dbReference type="EMBL" id="JBHSPH010000002">
    <property type="protein sequence ID" value="MFC5862819.1"/>
    <property type="molecule type" value="Genomic_DNA"/>
</dbReference>
<dbReference type="InterPro" id="IPR003838">
    <property type="entry name" value="ABC3_permease_C"/>
</dbReference>
<feature type="domain" description="MacB-like periplasmic core" evidence="9">
    <location>
        <begin position="539"/>
        <end position="753"/>
    </location>
</feature>
<keyword evidence="3 7" id="KW-0812">Transmembrane</keyword>
<organism evidence="10 11">
    <name type="scientific">Acidicapsa dinghuensis</name>
    <dbReference type="NCBI Taxonomy" id="2218256"/>
    <lineage>
        <taxon>Bacteria</taxon>
        <taxon>Pseudomonadati</taxon>
        <taxon>Acidobacteriota</taxon>
        <taxon>Terriglobia</taxon>
        <taxon>Terriglobales</taxon>
        <taxon>Acidobacteriaceae</taxon>
        <taxon>Acidicapsa</taxon>
    </lineage>
</organism>
<evidence type="ECO:0000256" key="2">
    <source>
        <dbReference type="ARBA" id="ARBA00022475"/>
    </source>
</evidence>
<evidence type="ECO:0000256" key="7">
    <source>
        <dbReference type="SAM" id="Phobius"/>
    </source>
</evidence>
<keyword evidence="5 7" id="KW-0472">Membrane</keyword>
<proteinExistence type="inferred from homology"/>
<feature type="transmembrane region" description="Helical" evidence="7">
    <location>
        <begin position="440"/>
        <end position="462"/>
    </location>
</feature>
<evidence type="ECO:0000256" key="5">
    <source>
        <dbReference type="ARBA" id="ARBA00023136"/>
    </source>
</evidence>
<feature type="transmembrane region" description="Helical" evidence="7">
    <location>
        <begin position="387"/>
        <end position="408"/>
    </location>
</feature>
<dbReference type="Proteomes" id="UP001596091">
    <property type="component" value="Unassembled WGS sequence"/>
</dbReference>
<dbReference type="Pfam" id="PF02687">
    <property type="entry name" value="FtsX"/>
    <property type="match status" value="2"/>
</dbReference>
<keyword evidence="4 7" id="KW-1133">Transmembrane helix</keyword>
<feature type="domain" description="ABC3 transporter permease C-terminal" evidence="8">
    <location>
        <begin position="390"/>
        <end position="510"/>
    </location>
</feature>
<evidence type="ECO:0000256" key="3">
    <source>
        <dbReference type="ARBA" id="ARBA00022692"/>
    </source>
</evidence>
<evidence type="ECO:0000259" key="9">
    <source>
        <dbReference type="Pfam" id="PF12704"/>
    </source>
</evidence>
<dbReference type="InterPro" id="IPR050250">
    <property type="entry name" value="Macrolide_Exporter_MacB"/>
</dbReference>
<feature type="domain" description="ABC3 transporter permease C-terminal" evidence="8">
    <location>
        <begin position="798"/>
        <end position="910"/>
    </location>
</feature>
<dbReference type="InterPro" id="IPR017800">
    <property type="entry name" value="ADOP"/>
</dbReference>
<evidence type="ECO:0000256" key="6">
    <source>
        <dbReference type="ARBA" id="ARBA00038076"/>
    </source>
</evidence>
<feature type="domain" description="MacB-like periplasmic core" evidence="9">
    <location>
        <begin position="111"/>
        <end position="338"/>
    </location>
</feature>
<evidence type="ECO:0000313" key="11">
    <source>
        <dbReference type="Proteomes" id="UP001596091"/>
    </source>
</evidence>
<comment type="subcellular location">
    <subcellularLocation>
        <location evidence="1">Cell membrane</location>
        <topology evidence="1">Multi-pass membrane protein</topology>
    </subcellularLocation>
</comment>
<evidence type="ECO:0000256" key="1">
    <source>
        <dbReference type="ARBA" id="ARBA00004651"/>
    </source>
</evidence>
<feature type="transmembrane region" description="Helical" evidence="7">
    <location>
        <begin position="883"/>
        <end position="903"/>
    </location>
</feature>
<keyword evidence="2" id="KW-1003">Cell membrane</keyword>
<evidence type="ECO:0000256" key="4">
    <source>
        <dbReference type="ARBA" id="ARBA00022989"/>
    </source>
</evidence>
<gene>
    <name evidence="10" type="ORF">ACFPT7_10995</name>
</gene>
<dbReference type="InterPro" id="IPR025857">
    <property type="entry name" value="MacB_PCD"/>
</dbReference>
<feature type="transmembrane region" description="Helical" evidence="7">
    <location>
        <begin position="534"/>
        <end position="553"/>
    </location>
</feature>
<feature type="transmembrane region" description="Helical" evidence="7">
    <location>
        <begin position="109"/>
        <end position="131"/>
    </location>
</feature>
<name>A0ABW1EEQ9_9BACT</name>
<dbReference type="NCBIfam" id="TIGR03434">
    <property type="entry name" value="ADOP"/>
    <property type="match status" value="1"/>
</dbReference>
<dbReference type="NCBIfam" id="NF038403">
    <property type="entry name" value="perm_prefix_1"/>
    <property type="match status" value="1"/>
</dbReference>
<dbReference type="Pfam" id="PF12704">
    <property type="entry name" value="MacB_PCD"/>
    <property type="match status" value="2"/>
</dbReference>
<evidence type="ECO:0000259" key="8">
    <source>
        <dbReference type="Pfam" id="PF02687"/>
    </source>
</evidence>
<dbReference type="PANTHER" id="PTHR30572">
    <property type="entry name" value="MEMBRANE COMPONENT OF TRANSPORTER-RELATED"/>
    <property type="match status" value="1"/>
</dbReference>
<keyword evidence="11" id="KW-1185">Reference proteome</keyword>
<evidence type="ECO:0000313" key="10">
    <source>
        <dbReference type="EMBL" id="MFC5862819.1"/>
    </source>
</evidence>
<protein>
    <submittedName>
        <fullName evidence="10">ADOP family duplicated permease</fullName>
    </submittedName>
</protein>
<feature type="transmembrane region" description="Helical" evidence="7">
    <location>
        <begin position="797"/>
        <end position="819"/>
    </location>
</feature>